<name>A0A7M4DPQ5_9MICO</name>
<sequence>MEPQGVWPTVRRIWLWPVAILVGFPIGGFVADLVVGGVDSVGAALAEGVVAGAIIGAAQWFALRKWVSWLWIPATCVGLALGLTAGAALADYGLERGDIVLMAAVTGIGVGALQALVLARHAIPGALWWAIANPLAWALGWFITSYVITRNIDERYPVFGASGALAFGLLTWLLLAALLRRAVKIPGVAGADVP</sequence>
<evidence type="ECO:0000256" key="1">
    <source>
        <dbReference type="SAM" id="Phobius"/>
    </source>
</evidence>
<feature type="transmembrane region" description="Helical" evidence="1">
    <location>
        <begin position="41"/>
        <end position="63"/>
    </location>
</feature>
<dbReference type="RefSeq" id="WP_156742762.1">
    <property type="nucleotide sequence ID" value="NZ_CACRYJ010000059.1"/>
</dbReference>
<protein>
    <submittedName>
        <fullName evidence="2">Uncharacterized protein</fullName>
    </submittedName>
</protein>
<comment type="caution">
    <text evidence="2">The sequence shown here is derived from an EMBL/GenBank/DDBJ whole genome shotgun (WGS) entry which is preliminary data.</text>
</comment>
<evidence type="ECO:0000313" key="2">
    <source>
        <dbReference type="EMBL" id="VZO39449.1"/>
    </source>
</evidence>
<evidence type="ECO:0000313" key="3">
    <source>
        <dbReference type="Proteomes" id="UP000419743"/>
    </source>
</evidence>
<proteinExistence type="predicted"/>
<dbReference type="EMBL" id="CACRYJ010000059">
    <property type="protein sequence ID" value="VZO39449.1"/>
    <property type="molecule type" value="Genomic_DNA"/>
</dbReference>
<feature type="transmembrane region" description="Helical" evidence="1">
    <location>
        <begin position="126"/>
        <end position="148"/>
    </location>
</feature>
<organism evidence="2 3">
    <name type="scientific">Occultella aeris</name>
    <dbReference type="NCBI Taxonomy" id="2761496"/>
    <lineage>
        <taxon>Bacteria</taxon>
        <taxon>Bacillati</taxon>
        <taxon>Actinomycetota</taxon>
        <taxon>Actinomycetes</taxon>
        <taxon>Micrococcales</taxon>
        <taxon>Ruaniaceae</taxon>
        <taxon>Occultella</taxon>
    </lineage>
</organism>
<dbReference type="Proteomes" id="UP000419743">
    <property type="component" value="Unassembled WGS sequence"/>
</dbReference>
<accession>A0A7M4DPQ5</accession>
<keyword evidence="1" id="KW-1133">Transmembrane helix</keyword>
<dbReference type="AlphaFoldDB" id="A0A7M4DPQ5"/>
<keyword evidence="1" id="KW-0812">Transmembrane</keyword>
<reference evidence="2 3" key="1">
    <citation type="submission" date="2019-11" db="EMBL/GenBank/DDBJ databases">
        <authorList>
            <person name="Criscuolo A."/>
        </authorList>
    </citation>
    <scope>NUCLEOTIDE SEQUENCE [LARGE SCALE GENOMIC DNA]</scope>
    <source>
        <strain evidence="2">CIP111667</strain>
    </source>
</reference>
<feature type="transmembrane region" description="Helical" evidence="1">
    <location>
        <begin position="12"/>
        <end position="35"/>
    </location>
</feature>
<feature type="transmembrane region" description="Helical" evidence="1">
    <location>
        <begin position="99"/>
        <end position="119"/>
    </location>
</feature>
<keyword evidence="1" id="KW-0472">Membrane</keyword>
<feature type="transmembrane region" description="Helical" evidence="1">
    <location>
        <begin position="160"/>
        <end position="179"/>
    </location>
</feature>
<feature type="transmembrane region" description="Helical" evidence="1">
    <location>
        <begin position="70"/>
        <end position="93"/>
    </location>
</feature>
<keyword evidence="3" id="KW-1185">Reference proteome</keyword>
<gene>
    <name evidence="2" type="ORF">HALOF300_04137</name>
</gene>